<evidence type="ECO:0000259" key="17">
    <source>
        <dbReference type="Pfam" id="PF02852"/>
    </source>
</evidence>
<dbReference type="SUPFAM" id="SSF55424">
    <property type="entry name" value="FAD/NAD-linked reductases, dimerisation (C-terminal) domain"/>
    <property type="match status" value="1"/>
</dbReference>
<keyword evidence="9 14" id="KW-0520">NAD</keyword>
<evidence type="ECO:0000256" key="3">
    <source>
        <dbReference type="ARBA" id="ARBA00012608"/>
    </source>
</evidence>
<evidence type="ECO:0000313" key="19">
    <source>
        <dbReference type="EMBL" id="HHI65992.1"/>
    </source>
</evidence>
<dbReference type="NCBIfam" id="TIGR01350">
    <property type="entry name" value="lipoamide_DH"/>
    <property type="match status" value="1"/>
</dbReference>
<evidence type="ECO:0000256" key="8">
    <source>
        <dbReference type="ARBA" id="ARBA00023002"/>
    </source>
</evidence>
<evidence type="ECO:0000256" key="11">
    <source>
        <dbReference type="ARBA" id="ARBA00023284"/>
    </source>
</evidence>
<evidence type="ECO:0000256" key="12">
    <source>
        <dbReference type="ARBA" id="ARBA00049187"/>
    </source>
</evidence>
<dbReference type="GO" id="GO:0050660">
    <property type="term" value="F:flavin adenine dinucleotide binding"/>
    <property type="evidence" value="ECO:0007669"/>
    <property type="project" value="InterPro"/>
</dbReference>
<dbReference type="InterPro" id="IPR036188">
    <property type="entry name" value="FAD/NAD-bd_sf"/>
</dbReference>
<dbReference type="InterPro" id="IPR016156">
    <property type="entry name" value="FAD/NAD-linked_Rdtase_dimer_sf"/>
</dbReference>
<organism evidence="19">
    <name type="scientific">Thermodesulfobium narugense</name>
    <dbReference type="NCBI Taxonomy" id="184064"/>
    <lineage>
        <taxon>Bacteria</taxon>
        <taxon>Pseudomonadati</taxon>
        <taxon>Thermodesulfobiota</taxon>
        <taxon>Thermodesulfobiia</taxon>
        <taxon>Thermodesulfobiales</taxon>
        <taxon>Thermodesulfobiaceae</taxon>
        <taxon>Thermodesulfobium</taxon>
    </lineage>
</organism>
<dbReference type="SUPFAM" id="SSF51905">
    <property type="entry name" value="FAD/NAD(P)-binding domain"/>
    <property type="match status" value="1"/>
</dbReference>
<dbReference type="GO" id="GO:0005737">
    <property type="term" value="C:cytoplasm"/>
    <property type="evidence" value="ECO:0007669"/>
    <property type="project" value="UniProtKB-SubCell"/>
</dbReference>
<feature type="binding site" evidence="14">
    <location>
        <position position="53"/>
    </location>
    <ligand>
        <name>FAD</name>
        <dbReference type="ChEBI" id="CHEBI:57692"/>
    </ligand>
</feature>
<dbReference type="InterPro" id="IPR023753">
    <property type="entry name" value="FAD/NAD-binding_dom"/>
</dbReference>
<evidence type="ECO:0000256" key="6">
    <source>
        <dbReference type="ARBA" id="ARBA00022630"/>
    </source>
</evidence>
<comment type="subcellular location">
    <subcellularLocation>
        <location evidence="1">Cytoplasm</location>
    </subcellularLocation>
</comment>
<keyword evidence="11 16" id="KW-0676">Redox-active center</keyword>
<evidence type="ECO:0000256" key="14">
    <source>
        <dbReference type="PIRSR" id="PIRSR000350-3"/>
    </source>
</evidence>
<dbReference type="Gene3D" id="3.50.50.60">
    <property type="entry name" value="FAD/NAD(P)-binding domain"/>
    <property type="match status" value="2"/>
</dbReference>
<keyword evidence="10" id="KW-1015">Disulfide bond</keyword>
<evidence type="ECO:0000259" key="18">
    <source>
        <dbReference type="Pfam" id="PF07992"/>
    </source>
</evidence>
<dbReference type="InterPro" id="IPR012999">
    <property type="entry name" value="Pyr_OxRdtase_I_AS"/>
</dbReference>
<feature type="domain" description="FAD/NAD(P)-binding" evidence="18">
    <location>
        <begin position="5"/>
        <end position="322"/>
    </location>
</feature>
<dbReference type="EC" id="1.8.1.4" evidence="3 16"/>
<evidence type="ECO:0000256" key="1">
    <source>
        <dbReference type="ARBA" id="ARBA00004496"/>
    </source>
</evidence>
<dbReference type="PANTHER" id="PTHR22912:SF217">
    <property type="entry name" value="DIHYDROLIPOYL DEHYDROGENASE"/>
    <property type="match status" value="1"/>
</dbReference>
<feature type="binding site" evidence="14">
    <location>
        <position position="114"/>
    </location>
    <ligand>
        <name>FAD</name>
        <dbReference type="ChEBI" id="CHEBI:57692"/>
    </ligand>
</feature>
<dbReference type="InterPro" id="IPR004099">
    <property type="entry name" value="Pyr_nucl-diS_OxRdtase_dimer"/>
</dbReference>
<dbReference type="GO" id="GO:0004148">
    <property type="term" value="F:dihydrolipoyl dehydrogenase (NADH) activity"/>
    <property type="evidence" value="ECO:0007669"/>
    <property type="project" value="UniProtKB-EC"/>
</dbReference>
<dbReference type="Pfam" id="PF02852">
    <property type="entry name" value="Pyr_redox_dim"/>
    <property type="match status" value="1"/>
</dbReference>
<dbReference type="Gene3D" id="3.30.390.30">
    <property type="match status" value="1"/>
</dbReference>
<keyword evidence="14" id="KW-0547">Nucleotide-binding</keyword>
<evidence type="ECO:0000256" key="13">
    <source>
        <dbReference type="PIRSR" id="PIRSR000350-2"/>
    </source>
</evidence>
<keyword evidence="6 16" id="KW-0285">Flavoprotein</keyword>
<dbReference type="GO" id="GO:0006103">
    <property type="term" value="P:2-oxoglutarate metabolic process"/>
    <property type="evidence" value="ECO:0007669"/>
    <property type="project" value="TreeGrafter"/>
</dbReference>
<gene>
    <name evidence="19" type="primary">lpdA</name>
    <name evidence="19" type="ORF">ENL70_05545</name>
</gene>
<dbReference type="PRINTS" id="PR00368">
    <property type="entry name" value="FADPNR"/>
</dbReference>
<dbReference type="FunFam" id="3.30.390.30:FF:000001">
    <property type="entry name" value="Dihydrolipoyl dehydrogenase"/>
    <property type="match status" value="1"/>
</dbReference>
<dbReference type="PROSITE" id="PS00076">
    <property type="entry name" value="PYRIDINE_REDOX_1"/>
    <property type="match status" value="1"/>
</dbReference>
<comment type="miscellaneous">
    <text evidence="16">The active site is a redox-active disulfide bond.</text>
</comment>
<feature type="active site" description="Proton acceptor" evidence="13">
    <location>
        <position position="438"/>
    </location>
</feature>
<evidence type="ECO:0000256" key="5">
    <source>
        <dbReference type="ARBA" id="ARBA00022490"/>
    </source>
</evidence>
<reference evidence="19" key="1">
    <citation type="journal article" date="2020" name="mSystems">
        <title>Genome- and Community-Level Interaction Insights into Carbon Utilization and Element Cycling Functions of Hydrothermarchaeota in Hydrothermal Sediment.</title>
        <authorList>
            <person name="Zhou Z."/>
            <person name="Liu Y."/>
            <person name="Xu W."/>
            <person name="Pan J."/>
            <person name="Luo Z.H."/>
            <person name="Li M."/>
        </authorList>
    </citation>
    <scope>NUCLEOTIDE SEQUENCE [LARGE SCALE GENOMIC DNA]</scope>
    <source>
        <strain evidence="19">SpSt-1019</strain>
    </source>
</reference>
<keyword evidence="7 14" id="KW-0274">FAD</keyword>
<comment type="similarity">
    <text evidence="2 16">Belongs to the class-I pyridine nucleotide-disulfide oxidoreductase family.</text>
</comment>
<feature type="binding site" evidence="14">
    <location>
        <begin position="138"/>
        <end position="140"/>
    </location>
    <ligand>
        <name>FAD</name>
        <dbReference type="ChEBI" id="CHEBI:57692"/>
    </ligand>
</feature>
<evidence type="ECO:0000256" key="2">
    <source>
        <dbReference type="ARBA" id="ARBA00007532"/>
    </source>
</evidence>
<comment type="cofactor">
    <cofactor evidence="14 16">
        <name>FAD</name>
        <dbReference type="ChEBI" id="CHEBI:57692"/>
    </cofactor>
    <text evidence="14 16">Binds 1 FAD per subunit.</text>
</comment>
<dbReference type="InterPro" id="IPR006258">
    <property type="entry name" value="Lipoamide_DH"/>
</dbReference>
<keyword evidence="8 16" id="KW-0560">Oxidoreductase</keyword>
<evidence type="ECO:0000256" key="4">
    <source>
        <dbReference type="ARBA" id="ARBA00016961"/>
    </source>
</evidence>
<evidence type="ECO:0000256" key="9">
    <source>
        <dbReference type="ARBA" id="ARBA00023027"/>
    </source>
</evidence>
<evidence type="ECO:0000256" key="7">
    <source>
        <dbReference type="ARBA" id="ARBA00022827"/>
    </source>
</evidence>
<feature type="binding site" evidence="14">
    <location>
        <position position="267"/>
    </location>
    <ligand>
        <name>NAD(+)</name>
        <dbReference type="ChEBI" id="CHEBI:57540"/>
    </ligand>
</feature>
<dbReference type="PRINTS" id="PR00411">
    <property type="entry name" value="PNDRDTASEI"/>
</dbReference>
<dbReference type="EMBL" id="DRUY01000183">
    <property type="protein sequence ID" value="HHI65992.1"/>
    <property type="molecule type" value="Genomic_DNA"/>
</dbReference>
<evidence type="ECO:0000256" key="16">
    <source>
        <dbReference type="RuleBase" id="RU003692"/>
    </source>
</evidence>
<evidence type="ECO:0000256" key="10">
    <source>
        <dbReference type="ARBA" id="ARBA00023157"/>
    </source>
</evidence>
<dbReference type="PANTHER" id="PTHR22912">
    <property type="entry name" value="DISULFIDE OXIDOREDUCTASE"/>
    <property type="match status" value="1"/>
</dbReference>
<feature type="binding site" evidence="14">
    <location>
        <begin position="175"/>
        <end position="182"/>
    </location>
    <ligand>
        <name>NAD(+)</name>
        <dbReference type="ChEBI" id="CHEBI:57540"/>
    </ligand>
</feature>
<accession>A0A7C5PRB6</accession>
<feature type="disulfide bond" description="Redox-active" evidence="15">
    <location>
        <begin position="44"/>
        <end position="49"/>
    </location>
</feature>
<proteinExistence type="inferred from homology"/>
<feature type="domain" description="Pyridine nucleotide-disulphide oxidoreductase dimerisation" evidence="17">
    <location>
        <begin position="342"/>
        <end position="445"/>
    </location>
</feature>
<feature type="binding site" evidence="14">
    <location>
        <position position="307"/>
    </location>
    <ligand>
        <name>FAD</name>
        <dbReference type="ChEBI" id="CHEBI:57692"/>
    </ligand>
</feature>
<dbReference type="InterPro" id="IPR050151">
    <property type="entry name" value="Class-I_Pyr_Nuc-Dis_Oxidored"/>
</dbReference>
<name>A0A7C5PRB6_9BACT</name>
<protein>
    <recommendedName>
        <fullName evidence="4 16">Dihydrolipoyl dehydrogenase</fullName>
        <ecNumber evidence="3 16">1.8.1.4</ecNumber>
    </recommendedName>
</protein>
<comment type="caution">
    <text evidence="19">The sequence shown here is derived from an EMBL/GenBank/DDBJ whole genome shotgun (WGS) entry which is preliminary data.</text>
</comment>
<comment type="catalytic activity">
    <reaction evidence="12 16">
        <text>N(6)-[(R)-dihydrolipoyl]-L-lysyl-[protein] + NAD(+) = N(6)-[(R)-lipoyl]-L-lysyl-[protein] + NADH + H(+)</text>
        <dbReference type="Rhea" id="RHEA:15045"/>
        <dbReference type="Rhea" id="RHEA-COMP:10474"/>
        <dbReference type="Rhea" id="RHEA-COMP:10475"/>
        <dbReference type="ChEBI" id="CHEBI:15378"/>
        <dbReference type="ChEBI" id="CHEBI:57540"/>
        <dbReference type="ChEBI" id="CHEBI:57945"/>
        <dbReference type="ChEBI" id="CHEBI:83099"/>
        <dbReference type="ChEBI" id="CHEBI:83100"/>
        <dbReference type="EC" id="1.8.1.4"/>
    </reaction>
</comment>
<sequence>MKNKFDVIVLGAGPAGYECALYLGERGKRVCLVDKSEENIGGTCLNEGCIPVKSLVESAHLIQRMKEYKNVFNINFDVEYSNAVKLLEEQKSQLRQGIISRLKRCNVNLIFGKGMLIDKNTVRVCDVDYSADNIVLSTGSYPKSLPNLVIDEKRIISSSGLLRLKEIPKDILVVGGGYVGCEFASLLNYFGSKVTIVEFLPKIMGFEDDEVSRTMLREFKKRNIAVNTNSEIVDIQNVDEKMLVKFKNRENNSVKEVFVDIILVSVGRGANTKDLHLESINVKTENEFIVTEKNFSINNTSVYAVGDIIKTPMLANVATREGIFVAKEIIKEPRSINYNLLPRVVFTDPGVGCIGFTEEDLKSKGISYKTYKAFFKGNGKALIMGQNSGFFKALASDDGTILGAMFIGPMAYELIHIMAIAMKSSINITELNDIIYGHPTLSEIIFNAVL</sequence>
<evidence type="ECO:0000256" key="15">
    <source>
        <dbReference type="PIRSR" id="PIRSR000350-4"/>
    </source>
</evidence>
<dbReference type="InterPro" id="IPR001100">
    <property type="entry name" value="Pyr_nuc-diS_OxRdtase"/>
</dbReference>
<feature type="binding site" evidence="14">
    <location>
        <position position="198"/>
    </location>
    <ligand>
        <name>NAD(+)</name>
        <dbReference type="ChEBI" id="CHEBI:57540"/>
    </ligand>
</feature>
<keyword evidence="5" id="KW-0963">Cytoplasm</keyword>
<dbReference type="AlphaFoldDB" id="A0A7C5PRB6"/>
<dbReference type="Pfam" id="PF07992">
    <property type="entry name" value="Pyr_redox_2"/>
    <property type="match status" value="1"/>
</dbReference>
<dbReference type="PIRSF" id="PIRSF000350">
    <property type="entry name" value="Mercury_reductase_MerA"/>
    <property type="match status" value="1"/>
</dbReference>